<proteinExistence type="predicted"/>
<organism evidence="1">
    <name type="scientific">marine metagenome</name>
    <dbReference type="NCBI Taxonomy" id="408172"/>
    <lineage>
        <taxon>unclassified sequences</taxon>
        <taxon>metagenomes</taxon>
        <taxon>ecological metagenomes</taxon>
    </lineage>
</organism>
<gene>
    <name evidence="1" type="ORF">METZ01_LOCUS41198</name>
</gene>
<dbReference type="AlphaFoldDB" id="A0A381RAW8"/>
<dbReference type="InterPro" id="IPR009057">
    <property type="entry name" value="Homeodomain-like_sf"/>
</dbReference>
<sequence length="208" mass="22060">MGVGGDLDEGAPVGRSERTRRILVDATVDRLRSDGAFTAEQVAADAGVSVATIYNRFPEGRDGLLAAAFDRALDRVVAAGAVLTVERLLDDGLEATLRAMVEGLVAVFADEALVMRAGLARLPESRILRESYRRHEADARSRNHRFVQLGQAAGRIVDGDTDELADVLVVLGQGLNNPVLLGSVRRGRLVGHMTAALVAILEPGGPTT</sequence>
<dbReference type="InterPro" id="IPR036271">
    <property type="entry name" value="Tet_transcr_reg_TetR-rel_C_sf"/>
</dbReference>
<reference evidence="1" key="1">
    <citation type="submission" date="2018-05" db="EMBL/GenBank/DDBJ databases">
        <authorList>
            <person name="Lanie J.A."/>
            <person name="Ng W.-L."/>
            <person name="Kazmierczak K.M."/>
            <person name="Andrzejewski T.M."/>
            <person name="Davidsen T.M."/>
            <person name="Wayne K.J."/>
            <person name="Tettelin H."/>
            <person name="Glass J.I."/>
            <person name="Rusch D."/>
            <person name="Podicherti R."/>
            <person name="Tsui H.-C.T."/>
            <person name="Winkler M.E."/>
        </authorList>
    </citation>
    <scope>NUCLEOTIDE SEQUENCE</scope>
</reference>
<dbReference type="EMBL" id="UINC01001766">
    <property type="protein sequence ID" value="SUZ88344.1"/>
    <property type="molecule type" value="Genomic_DNA"/>
</dbReference>
<dbReference type="Gene3D" id="1.10.10.60">
    <property type="entry name" value="Homeodomain-like"/>
    <property type="match status" value="1"/>
</dbReference>
<evidence type="ECO:0000313" key="1">
    <source>
        <dbReference type="EMBL" id="SUZ88344.1"/>
    </source>
</evidence>
<name>A0A381RAW8_9ZZZZ</name>
<protein>
    <submittedName>
        <fullName evidence="1">Uncharacterized protein</fullName>
    </submittedName>
</protein>
<dbReference type="Gene3D" id="1.10.357.10">
    <property type="entry name" value="Tetracycline Repressor, domain 2"/>
    <property type="match status" value="1"/>
</dbReference>
<dbReference type="SUPFAM" id="SSF48498">
    <property type="entry name" value="Tetracyclin repressor-like, C-terminal domain"/>
    <property type="match status" value="1"/>
</dbReference>
<accession>A0A381RAW8</accession>
<dbReference type="SUPFAM" id="SSF46689">
    <property type="entry name" value="Homeodomain-like"/>
    <property type="match status" value="1"/>
</dbReference>